<feature type="region of interest" description="Disordered" evidence="1">
    <location>
        <begin position="59"/>
        <end position="90"/>
    </location>
</feature>
<reference evidence="2" key="1">
    <citation type="submission" date="2019-06" db="EMBL/GenBank/DDBJ databases">
        <authorList>
            <person name="Zheng W."/>
        </authorList>
    </citation>
    <scope>NUCLEOTIDE SEQUENCE</scope>
    <source>
        <strain evidence="2">QDHG01</strain>
    </source>
</reference>
<feature type="compositionally biased region" description="Polar residues" evidence="1">
    <location>
        <begin position="74"/>
        <end position="84"/>
    </location>
</feature>
<evidence type="ECO:0000313" key="3">
    <source>
        <dbReference type="Proteomes" id="UP000785679"/>
    </source>
</evidence>
<evidence type="ECO:0000313" key="2">
    <source>
        <dbReference type="EMBL" id="TNV76140.1"/>
    </source>
</evidence>
<dbReference type="OrthoDB" id="10637898at2759"/>
<evidence type="ECO:0000256" key="1">
    <source>
        <dbReference type="SAM" id="MobiDB-lite"/>
    </source>
</evidence>
<accession>A0A8J8NKC0</accession>
<dbReference type="EMBL" id="RRYP01014112">
    <property type="protein sequence ID" value="TNV76140.1"/>
    <property type="molecule type" value="Genomic_DNA"/>
</dbReference>
<comment type="caution">
    <text evidence="2">The sequence shown here is derived from an EMBL/GenBank/DDBJ whole genome shotgun (WGS) entry which is preliminary data.</text>
</comment>
<organism evidence="2 3">
    <name type="scientific">Halteria grandinella</name>
    <dbReference type="NCBI Taxonomy" id="5974"/>
    <lineage>
        <taxon>Eukaryota</taxon>
        <taxon>Sar</taxon>
        <taxon>Alveolata</taxon>
        <taxon>Ciliophora</taxon>
        <taxon>Intramacronucleata</taxon>
        <taxon>Spirotrichea</taxon>
        <taxon>Stichotrichia</taxon>
        <taxon>Sporadotrichida</taxon>
        <taxon>Halteriidae</taxon>
        <taxon>Halteria</taxon>
    </lineage>
</organism>
<protein>
    <submittedName>
        <fullName evidence="2">Uncharacterized protein</fullName>
    </submittedName>
</protein>
<sequence length="228" mass="25591">MFTHLKKDYYSVNANISITPVKQQVAMLSGEDLQEMMMQALPNGTMMTETGEIVNAPPGEGYQTASKMDGSGSPRRSVSPTNTIMVPPSLLMGQPPRYDEVYYPRTDKRMIRGNQYEYEGNEYQKATFQADSVTESIETIIVNQEIGRSPLEYFNPLSRAKVNDMKNLKAPQKVKGYTALYQDTVSASTFHELQKYGTNNRTVANIARKQEKQAHEIGFDSSHDGSPK</sequence>
<proteinExistence type="predicted"/>
<keyword evidence="3" id="KW-1185">Reference proteome</keyword>
<feature type="region of interest" description="Disordered" evidence="1">
    <location>
        <begin position="209"/>
        <end position="228"/>
    </location>
</feature>
<name>A0A8J8NKC0_HALGN</name>
<dbReference type="AlphaFoldDB" id="A0A8J8NKC0"/>
<dbReference type="Proteomes" id="UP000785679">
    <property type="component" value="Unassembled WGS sequence"/>
</dbReference>
<gene>
    <name evidence="2" type="ORF">FGO68_gene7725</name>
</gene>